<dbReference type="OrthoDB" id="1122333at2"/>
<dbReference type="AlphaFoldDB" id="A0A3R6K8N4"/>
<proteinExistence type="predicted"/>
<accession>A0A3R6K8N4</accession>
<dbReference type="EMBL" id="QRNO01000024">
    <property type="protein sequence ID" value="RHK50933.1"/>
    <property type="molecule type" value="Genomic_DNA"/>
</dbReference>
<organism evidence="1 2">
    <name type="scientific">Leyella stercorea</name>
    <dbReference type="NCBI Taxonomy" id="363265"/>
    <lineage>
        <taxon>Bacteria</taxon>
        <taxon>Pseudomonadati</taxon>
        <taxon>Bacteroidota</taxon>
        <taxon>Bacteroidia</taxon>
        <taxon>Bacteroidales</taxon>
        <taxon>Prevotellaceae</taxon>
        <taxon>Leyella</taxon>
    </lineage>
</organism>
<gene>
    <name evidence="1" type="ORF">DW060_06195</name>
</gene>
<dbReference type="Pfam" id="PF08713">
    <property type="entry name" value="DNA_alkylation"/>
    <property type="match status" value="1"/>
</dbReference>
<dbReference type="PANTHER" id="PTHR41291">
    <property type="entry name" value="DNA ALKYLATION REPAIR PROTEIN"/>
    <property type="match status" value="1"/>
</dbReference>
<sequence length="204" mass="23387">METTEQVKQIKRSFRLYMNGVTSTSMRQKGLDYKINWGVSQMDLRHMAEQYGKNKALAVALWQEDIRECKILATLIMPADDFTASEAMEWAATLLTVEMAEMVVFNLFQHMNEAEKLSLMLFENDDKLVRICAYNLVCRLLKRNNECAPQLYATLFEKAAIDLKSADRQLLHPLVNCLDYVSSTDREQAKEAVQLLKAAGFDAF</sequence>
<dbReference type="PANTHER" id="PTHR41291:SF1">
    <property type="entry name" value="DNA ALKYLATION REPAIR PROTEIN"/>
    <property type="match status" value="1"/>
</dbReference>
<protein>
    <submittedName>
        <fullName evidence="1">DNA alkylation repair protein</fullName>
    </submittedName>
</protein>
<dbReference type="SUPFAM" id="SSF48371">
    <property type="entry name" value="ARM repeat"/>
    <property type="match status" value="1"/>
</dbReference>
<comment type="caution">
    <text evidence="1">The sequence shown here is derived from an EMBL/GenBank/DDBJ whole genome shotgun (WGS) entry which is preliminary data.</text>
</comment>
<dbReference type="Proteomes" id="UP000286598">
    <property type="component" value="Unassembled WGS sequence"/>
</dbReference>
<keyword evidence="2" id="KW-1185">Reference proteome</keyword>
<name>A0A3R6K8N4_9BACT</name>
<reference evidence="1 2" key="1">
    <citation type="submission" date="2018-08" db="EMBL/GenBank/DDBJ databases">
        <title>A genome reference for cultivated species of the human gut microbiota.</title>
        <authorList>
            <person name="Zou Y."/>
            <person name="Xue W."/>
            <person name="Luo G."/>
        </authorList>
    </citation>
    <scope>NUCLEOTIDE SEQUENCE [LARGE SCALE GENOMIC DNA]</scope>
    <source>
        <strain evidence="1 2">AF42-9</strain>
    </source>
</reference>
<evidence type="ECO:0000313" key="2">
    <source>
        <dbReference type="Proteomes" id="UP000286598"/>
    </source>
</evidence>
<evidence type="ECO:0000313" key="1">
    <source>
        <dbReference type="EMBL" id="RHK50933.1"/>
    </source>
</evidence>
<dbReference type="InterPro" id="IPR014825">
    <property type="entry name" value="DNA_alkylation"/>
</dbReference>
<dbReference type="InterPro" id="IPR016024">
    <property type="entry name" value="ARM-type_fold"/>
</dbReference>